<evidence type="ECO:0000313" key="3">
    <source>
        <dbReference type="Proteomes" id="UP000219612"/>
    </source>
</evidence>
<gene>
    <name evidence="2" type="ORF">SAMN05421748_11232</name>
</gene>
<sequence length="214" mass="23699">MPSTYPPLNLAVHTPRLTLAAATDDLLEQLVPVVRAGVVTEGAPLPFDDPMSLYDESPAREWNWLRRIWSGRSKVSEDFWRLYFVIVADGEPLGMQDMVGRDFAALGTVTTFSWLAPAARGRGLGKESRAAILHLAFEGFGAREAASDAFTDNHASNRVSESLGYTRNGSDWATRKGAPAELQRWRLPRADWLPHRRPDITLTGVEECKPVLGL</sequence>
<dbReference type="Pfam" id="PF13302">
    <property type="entry name" value="Acetyltransf_3"/>
    <property type="match status" value="1"/>
</dbReference>
<evidence type="ECO:0000313" key="2">
    <source>
        <dbReference type="EMBL" id="SNY51619.1"/>
    </source>
</evidence>
<dbReference type="Gene3D" id="3.40.630.30">
    <property type="match status" value="1"/>
</dbReference>
<dbReference type="InterPro" id="IPR051908">
    <property type="entry name" value="Ribosomal_N-acetyltransferase"/>
</dbReference>
<evidence type="ECO:0000259" key="1">
    <source>
        <dbReference type="PROSITE" id="PS51186"/>
    </source>
</evidence>
<dbReference type="EMBL" id="OBDY01000012">
    <property type="protein sequence ID" value="SNY51619.1"/>
    <property type="molecule type" value="Genomic_DNA"/>
</dbReference>
<dbReference type="GO" id="GO:0008999">
    <property type="term" value="F:protein-N-terminal-alanine acetyltransferase activity"/>
    <property type="evidence" value="ECO:0007669"/>
    <property type="project" value="TreeGrafter"/>
</dbReference>
<dbReference type="InterPro" id="IPR000182">
    <property type="entry name" value="GNAT_dom"/>
</dbReference>
<dbReference type="GO" id="GO:1990189">
    <property type="term" value="F:protein N-terminal-serine acetyltransferase activity"/>
    <property type="evidence" value="ECO:0007669"/>
    <property type="project" value="TreeGrafter"/>
</dbReference>
<keyword evidence="3" id="KW-1185">Reference proteome</keyword>
<dbReference type="SUPFAM" id="SSF55729">
    <property type="entry name" value="Acyl-CoA N-acyltransferases (Nat)"/>
    <property type="match status" value="1"/>
</dbReference>
<organism evidence="2 3">
    <name type="scientific">Paractinoplanes atraurantiacus</name>
    <dbReference type="NCBI Taxonomy" id="1036182"/>
    <lineage>
        <taxon>Bacteria</taxon>
        <taxon>Bacillati</taxon>
        <taxon>Actinomycetota</taxon>
        <taxon>Actinomycetes</taxon>
        <taxon>Micromonosporales</taxon>
        <taxon>Micromonosporaceae</taxon>
        <taxon>Paractinoplanes</taxon>
    </lineage>
</organism>
<dbReference type="Proteomes" id="UP000219612">
    <property type="component" value="Unassembled WGS sequence"/>
</dbReference>
<dbReference type="AlphaFoldDB" id="A0A285IUC9"/>
<reference evidence="2 3" key="1">
    <citation type="submission" date="2017-09" db="EMBL/GenBank/DDBJ databases">
        <authorList>
            <person name="Ehlers B."/>
            <person name="Leendertz F.H."/>
        </authorList>
    </citation>
    <scope>NUCLEOTIDE SEQUENCE [LARGE SCALE GENOMIC DNA]</scope>
    <source>
        <strain evidence="2 3">CGMCC 4.6857</strain>
    </source>
</reference>
<dbReference type="PROSITE" id="PS51186">
    <property type="entry name" value="GNAT"/>
    <property type="match status" value="1"/>
</dbReference>
<feature type="domain" description="N-acetyltransferase" evidence="1">
    <location>
        <begin position="17"/>
        <end position="198"/>
    </location>
</feature>
<dbReference type="PANTHER" id="PTHR43441:SF11">
    <property type="entry name" value="RIBOSOMAL-PROTEIN-SERINE ACETYLTRANSFERASE"/>
    <property type="match status" value="1"/>
</dbReference>
<dbReference type="InterPro" id="IPR016181">
    <property type="entry name" value="Acyl_CoA_acyltransferase"/>
</dbReference>
<accession>A0A285IUC9</accession>
<dbReference type="RefSeq" id="WP_097322654.1">
    <property type="nucleotide sequence ID" value="NZ_OBDY01000012.1"/>
</dbReference>
<protein>
    <submittedName>
        <fullName evidence="2">Protein N-acetyltransferase, RimJ/RimL family</fullName>
    </submittedName>
</protein>
<keyword evidence="2" id="KW-0808">Transferase</keyword>
<dbReference type="PANTHER" id="PTHR43441">
    <property type="entry name" value="RIBOSOMAL-PROTEIN-SERINE ACETYLTRANSFERASE"/>
    <property type="match status" value="1"/>
</dbReference>
<dbReference type="GO" id="GO:0005737">
    <property type="term" value="C:cytoplasm"/>
    <property type="evidence" value="ECO:0007669"/>
    <property type="project" value="TreeGrafter"/>
</dbReference>
<dbReference type="OrthoDB" id="3466127at2"/>
<proteinExistence type="predicted"/>
<name>A0A285IUC9_9ACTN</name>